<evidence type="ECO:0000313" key="2">
    <source>
        <dbReference type="Proteomes" id="UP000053593"/>
    </source>
</evidence>
<organism evidence="1 2">
    <name type="scientific">Collybiopsis luxurians FD-317 M1</name>
    <dbReference type="NCBI Taxonomy" id="944289"/>
    <lineage>
        <taxon>Eukaryota</taxon>
        <taxon>Fungi</taxon>
        <taxon>Dikarya</taxon>
        <taxon>Basidiomycota</taxon>
        <taxon>Agaricomycotina</taxon>
        <taxon>Agaricomycetes</taxon>
        <taxon>Agaricomycetidae</taxon>
        <taxon>Agaricales</taxon>
        <taxon>Marasmiineae</taxon>
        <taxon>Omphalotaceae</taxon>
        <taxon>Collybiopsis</taxon>
        <taxon>Collybiopsis luxurians</taxon>
    </lineage>
</organism>
<proteinExistence type="predicted"/>
<dbReference type="Proteomes" id="UP000053593">
    <property type="component" value="Unassembled WGS sequence"/>
</dbReference>
<sequence>MSQFISLEAAVDHDLESELSETGEDLTFLDDSENLALTNGNITCSFPLSSNENLGFPHFLDHVLQKYSTNQAPSEPSSQLQNLLCIPQILLSLTRQLQDWGLYQVQCTPNSEFELIEFLLSRNNLQTELRSAFYNLNKVGTLYLEAQFRYPAQQTYEETLRNPSLLKILEVRSDVWIWTLRLVPQDNWWRCLYIESASHIFRQGEWVQIHCGLYAGDVGIVDQDQDEDLTASLKVLVVPRMKFAPRSLKRELSGSRPVPQLLYQENFPPDEELCPEDRKLLQIDTDDLNAFSVPSSLTPASSVPSLLKDLFILSAHPFIHEYPMPFADSWYLTVGDQVHVKLPDMMQDKGYIHRLYSADSSLESWTCEVMMARSGLHHVHVTSIRKIVEVGDSVQVMSGPCLGKAGMVIAQVDSSIQFIDLTGDVSMPQHVRVHVNCIQVVNTTEPS</sequence>
<dbReference type="AlphaFoldDB" id="A0A0D0CFH2"/>
<dbReference type="HOGENOM" id="CLU_612580_0_0_1"/>
<dbReference type="EMBL" id="KN834794">
    <property type="protein sequence ID" value="KIK56847.1"/>
    <property type="molecule type" value="Genomic_DNA"/>
</dbReference>
<dbReference type="InterPro" id="IPR008991">
    <property type="entry name" value="Translation_prot_SH3-like_sf"/>
</dbReference>
<evidence type="ECO:0000313" key="1">
    <source>
        <dbReference type="EMBL" id="KIK56847.1"/>
    </source>
</evidence>
<protein>
    <recommendedName>
        <fullName evidence="3">Chromatin elongation factor SPT5</fullName>
    </recommendedName>
</protein>
<dbReference type="SUPFAM" id="SSF50104">
    <property type="entry name" value="Translation proteins SH3-like domain"/>
    <property type="match status" value="1"/>
</dbReference>
<keyword evidence="2" id="KW-1185">Reference proteome</keyword>
<name>A0A0D0CFH2_9AGAR</name>
<accession>A0A0D0CFH2</accession>
<gene>
    <name evidence="1" type="ORF">GYMLUDRAFT_61713</name>
</gene>
<evidence type="ECO:0008006" key="3">
    <source>
        <dbReference type="Google" id="ProtNLM"/>
    </source>
</evidence>
<reference evidence="1 2" key="1">
    <citation type="submission" date="2014-04" db="EMBL/GenBank/DDBJ databases">
        <title>Evolutionary Origins and Diversification of the Mycorrhizal Mutualists.</title>
        <authorList>
            <consortium name="DOE Joint Genome Institute"/>
            <consortium name="Mycorrhizal Genomics Consortium"/>
            <person name="Kohler A."/>
            <person name="Kuo A."/>
            <person name="Nagy L.G."/>
            <person name="Floudas D."/>
            <person name="Copeland A."/>
            <person name="Barry K.W."/>
            <person name="Cichocki N."/>
            <person name="Veneault-Fourrey C."/>
            <person name="LaButti K."/>
            <person name="Lindquist E.A."/>
            <person name="Lipzen A."/>
            <person name="Lundell T."/>
            <person name="Morin E."/>
            <person name="Murat C."/>
            <person name="Riley R."/>
            <person name="Ohm R."/>
            <person name="Sun H."/>
            <person name="Tunlid A."/>
            <person name="Henrissat B."/>
            <person name="Grigoriev I.V."/>
            <person name="Hibbett D.S."/>
            <person name="Martin F."/>
        </authorList>
    </citation>
    <scope>NUCLEOTIDE SEQUENCE [LARGE SCALE GENOMIC DNA]</scope>
    <source>
        <strain evidence="1 2">FD-317 M1</strain>
    </source>
</reference>
<dbReference type="OrthoDB" id="3048815at2759"/>